<dbReference type="GO" id="GO:0030425">
    <property type="term" value="C:dendrite"/>
    <property type="evidence" value="ECO:0007669"/>
    <property type="project" value="TreeGrafter"/>
</dbReference>
<dbReference type="PANTHER" id="PTHR21143">
    <property type="entry name" value="INVERTEBRATE GUSTATORY RECEPTOR"/>
    <property type="match status" value="1"/>
</dbReference>
<dbReference type="GO" id="GO:0050909">
    <property type="term" value="P:sensory perception of taste"/>
    <property type="evidence" value="ECO:0007669"/>
    <property type="project" value="InterPro"/>
</dbReference>
<accession>A0A9N9U1H3</accession>
<evidence type="ECO:0000256" key="8">
    <source>
        <dbReference type="RuleBase" id="RU363108"/>
    </source>
</evidence>
<keyword evidence="6 8" id="KW-0675">Receptor</keyword>
<organism evidence="9 10">
    <name type="scientific">Phyllotreta striolata</name>
    <name type="common">Striped flea beetle</name>
    <name type="synonym">Crioceris striolata</name>
    <dbReference type="NCBI Taxonomy" id="444603"/>
    <lineage>
        <taxon>Eukaryota</taxon>
        <taxon>Metazoa</taxon>
        <taxon>Ecdysozoa</taxon>
        <taxon>Arthropoda</taxon>
        <taxon>Hexapoda</taxon>
        <taxon>Insecta</taxon>
        <taxon>Pterygota</taxon>
        <taxon>Neoptera</taxon>
        <taxon>Endopterygota</taxon>
        <taxon>Coleoptera</taxon>
        <taxon>Polyphaga</taxon>
        <taxon>Cucujiformia</taxon>
        <taxon>Chrysomeloidea</taxon>
        <taxon>Chrysomelidae</taxon>
        <taxon>Galerucinae</taxon>
        <taxon>Alticini</taxon>
        <taxon>Phyllotreta</taxon>
    </lineage>
</organism>
<comment type="function">
    <text evidence="8">Gustatory receptor which mediates acceptance or avoidance behavior, depending on its substrates.</text>
</comment>
<dbReference type="EMBL" id="OU900102">
    <property type="protein sequence ID" value="CAG9865507.1"/>
    <property type="molecule type" value="Genomic_DNA"/>
</dbReference>
<dbReference type="GO" id="GO:0043025">
    <property type="term" value="C:neuronal cell body"/>
    <property type="evidence" value="ECO:0007669"/>
    <property type="project" value="TreeGrafter"/>
</dbReference>
<dbReference type="Pfam" id="PF08395">
    <property type="entry name" value="7tm_7"/>
    <property type="match status" value="1"/>
</dbReference>
<dbReference type="GO" id="GO:0030424">
    <property type="term" value="C:axon"/>
    <property type="evidence" value="ECO:0007669"/>
    <property type="project" value="TreeGrafter"/>
</dbReference>
<evidence type="ECO:0000256" key="1">
    <source>
        <dbReference type="ARBA" id="ARBA00004651"/>
    </source>
</evidence>
<comment type="caution">
    <text evidence="8">Lacks conserved residue(s) required for the propagation of feature annotation.</text>
</comment>
<dbReference type="GO" id="GO:0005886">
    <property type="term" value="C:plasma membrane"/>
    <property type="evidence" value="ECO:0007669"/>
    <property type="project" value="UniProtKB-SubCell"/>
</dbReference>
<comment type="similarity">
    <text evidence="8">Belongs to the insect chemoreceptor superfamily. Gustatory receptor (GR) family.</text>
</comment>
<protein>
    <recommendedName>
        <fullName evidence="8">Gustatory receptor</fullName>
    </recommendedName>
</protein>
<feature type="transmembrane region" description="Helical" evidence="8">
    <location>
        <begin position="220"/>
        <end position="247"/>
    </location>
</feature>
<feature type="transmembrane region" description="Helical" evidence="8">
    <location>
        <begin position="144"/>
        <end position="165"/>
    </location>
</feature>
<keyword evidence="2 8" id="KW-1003">Cell membrane</keyword>
<comment type="subcellular location">
    <subcellularLocation>
        <location evidence="1 8">Cell membrane</location>
        <topology evidence="1 8">Multi-pass membrane protein</topology>
    </subcellularLocation>
</comment>
<keyword evidence="4 8" id="KW-1133">Transmembrane helix</keyword>
<proteinExistence type="inferred from homology"/>
<reference evidence="9" key="1">
    <citation type="submission" date="2022-01" db="EMBL/GenBank/DDBJ databases">
        <authorList>
            <person name="King R."/>
        </authorList>
    </citation>
    <scope>NUCLEOTIDE SEQUENCE</scope>
</reference>
<dbReference type="AlphaFoldDB" id="A0A9N9U1H3"/>
<evidence type="ECO:0000256" key="5">
    <source>
        <dbReference type="ARBA" id="ARBA00023136"/>
    </source>
</evidence>
<evidence type="ECO:0000313" key="9">
    <source>
        <dbReference type="EMBL" id="CAG9865507.1"/>
    </source>
</evidence>
<evidence type="ECO:0000256" key="6">
    <source>
        <dbReference type="ARBA" id="ARBA00023170"/>
    </source>
</evidence>
<evidence type="ECO:0000256" key="4">
    <source>
        <dbReference type="ARBA" id="ARBA00022989"/>
    </source>
</evidence>
<keyword evidence="7 8" id="KW-0807">Transducer</keyword>
<feature type="transmembrane region" description="Helical" evidence="8">
    <location>
        <begin position="21"/>
        <end position="40"/>
    </location>
</feature>
<dbReference type="GO" id="GO:0008049">
    <property type="term" value="P:male courtship behavior"/>
    <property type="evidence" value="ECO:0007669"/>
    <property type="project" value="TreeGrafter"/>
</dbReference>
<evidence type="ECO:0000256" key="7">
    <source>
        <dbReference type="ARBA" id="ARBA00023224"/>
    </source>
</evidence>
<keyword evidence="10" id="KW-1185">Reference proteome</keyword>
<dbReference type="GO" id="GO:0007635">
    <property type="term" value="P:chemosensory behavior"/>
    <property type="evidence" value="ECO:0007669"/>
    <property type="project" value="TreeGrafter"/>
</dbReference>
<feature type="transmembrane region" description="Helical" evidence="8">
    <location>
        <begin position="75"/>
        <end position="95"/>
    </location>
</feature>
<evidence type="ECO:0000256" key="2">
    <source>
        <dbReference type="ARBA" id="ARBA00022475"/>
    </source>
</evidence>
<keyword evidence="5 8" id="KW-0472">Membrane</keyword>
<name>A0A9N9U1H3_PHYSR</name>
<evidence type="ECO:0000256" key="3">
    <source>
        <dbReference type="ARBA" id="ARBA00022692"/>
    </source>
</evidence>
<dbReference type="Proteomes" id="UP001153712">
    <property type="component" value="Chromosome 9"/>
</dbReference>
<dbReference type="GO" id="GO:0007165">
    <property type="term" value="P:signal transduction"/>
    <property type="evidence" value="ECO:0007669"/>
    <property type="project" value="UniProtKB-KW"/>
</dbReference>
<dbReference type="InterPro" id="IPR013604">
    <property type="entry name" value="7TM_chemorcpt"/>
</dbReference>
<evidence type="ECO:0000313" key="10">
    <source>
        <dbReference type="Proteomes" id="UP001153712"/>
    </source>
</evidence>
<feature type="transmembrane region" description="Helical" evidence="8">
    <location>
        <begin position="46"/>
        <end position="63"/>
    </location>
</feature>
<sequence length="364" mass="41704">MAITTVESSNQRKTMRIRHTSKFLFFFAKLFGFLPFANSTILFNKIYASILICSFTSSTYYFVSTLAANNEIAMILTIFASIIPLDALIFSSHFFRGSRASARLETFLSASRNPFPYEQILFHVVFLLVNSLNFEAQIKRHKSLGVLCLALIFWYVLVFAVLLYGHVVLIFRRKLCRIHGDLKSVCLRIYPHQKRTVNDVLKMKEAYKSTVEQVENIECIFGHFLLLAHLFLLVQFVNGVHFIVSNLKISNVQFSDNEIYVFFSGIAPFSTTFIALVFSIMCCDLATGEGRDLIKTCYKLHNDSINHRNNEEVSTAILDFIEYITNFPPKFTSANFFDIQRTTILDILGIKLTYLIVVMQLDGV</sequence>
<dbReference type="PANTHER" id="PTHR21143:SF104">
    <property type="entry name" value="GUSTATORY RECEPTOR 8A-RELATED"/>
    <property type="match status" value="1"/>
</dbReference>
<dbReference type="OrthoDB" id="6760735at2759"/>
<gene>
    <name evidence="9" type="ORF">PHYEVI_LOCUS11739</name>
</gene>
<feature type="transmembrane region" description="Helical" evidence="8">
    <location>
        <begin position="259"/>
        <end position="281"/>
    </location>
</feature>
<keyword evidence="3 8" id="KW-0812">Transmembrane</keyword>